<dbReference type="AlphaFoldDB" id="B7G3E8"/>
<gene>
    <name evidence="11" type="ORF">PHATRDRAFT_47449</name>
</gene>
<dbReference type="GO" id="GO:0019843">
    <property type="term" value="F:rRNA binding"/>
    <property type="evidence" value="ECO:0007669"/>
    <property type="project" value="UniProtKB-KW"/>
</dbReference>
<dbReference type="PaxDb" id="2850-Phatr47449"/>
<sequence length="236" mass="25337">MKISSGSSALRAGYFLALWTLVRAKTLLNAAFVPAASPSAASRCQTQQDFLHRSPGEFSISLQAKKKNAPPTSSAKKIQVKLLKYVAGTGQAGEIIMVTPPFFNNKLRPTKSAVMITDEEVAKEQMESNEQQRQLLEQANRVKQTLEALTVQISRKAGPDGQLFGGVGPKLIMDELASKLGGEEFLGSKGVKIASITDPNGKKMRGDIKNTGEFEATVTLAKDVSAKLTVTVKAES</sequence>
<feature type="domain" description="Large ribosomal subunit protein bL9 C-terminal" evidence="10">
    <location>
        <begin position="137"/>
        <end position="234"/>
    </location>
</feature>
<dbReference type="InterPro" id="IPR020069">
    <property type="entry name" value="Ribosomal_bL9_C"/>
</dbReference>
<evidence type="ECO:0000256" key="5">
    <source>
        <dbReference type="ARBA" id="ARBA00023274"/>
    </source>
</evidence>
<dbReference type="SUPFAM" id="SSF55658">
    <property type="entry name" value="L9 N-domain-like"/>
    <property type="match status" value="1"/>
</dbReference>
<dbReference type="Pfam" id="PF03948">
    <property type="entry name" value="Ribosomal_L9_C"/>
    <property type="match status" value="1"/>
</dbReference>
<evidence type="ECO:0000259" key="9">
    <source>
        <dbReference type="Pfam" id="PF01281"/>
    </source>
</evidence>
<dbReference type="GO" id="GO:0003735">
    <property type="term" value="F:structural constituent of ribosome"/>
    <property type="evidence" value="ECO:0007669"/>
    <property type="project" value="InterPro"/>
</dbReference>
<dbReference type="HOGENOM" id="CLU_1177371_0_0_1"/>
<dbReference type="Pfam" id="PF01281">
    <property type="entry name" value="Ribosomal_L9_N"/>
    <property type="match status" value="1"/>
</dbReference>
<dbReference type="InterPro" id="IPR020070">
    <property type="entry name" value="Ribosomal_bL9_N"/>
</dbReference>
<dbReference type="InterPro" id="IPR036935">
    <property type="entry name" value="Ribosomal_bL9_N_sf"/>
</dbReference>
<dbReference type="EMBL" id="CM000615">
    <property type="protein sequence ID" value="EEC46819.1"/>
    <property type="molecule type" value="Genomic_DNA"/>
</dbReference>
<dbReference type="OMA" id="CGIALEM"/>
<dbReference type="GO" id="GO:0005840">
    <property type="term" value="C:ribosome"/>
    <property type="evidence" value="ECO:0007669"/>
    <property type="project" value="UniProtKB-KW"/>
</dbReference>
<evidence type="ECO:0000256" key="4">
    <source>
        <dbReference type="ARBA" id="ARBA00022980"/>
    </source>
</evidence>
<dbReference type="OrthoDB" id="45574at2759"/>
<keyword evidence="5" id="KW-0687">Ribonucleoprotein</keyword>
<dbReference type="InterPro" id="IPR020594">
    <property type="entry name" value="Ribosomal_bL9_bac/chp"/>
</dbReference>
<dbReference type="GO" id="GO:0006412">
    <property type="term" value="P:translation"/>
    <property type="evidence" value="ECO:0007669"/>
    <property type="project" value="InterPro"/>
</dbReference>
<evidence type="ECO:0000256" key="7">
    <source>
        <dbReference type="SAM" id="Coils"/>
    </source>
</evidence>
<keyword evidence="7" id="KW-0175">Coiled coil</keyword>
<keyword evidence="2" id="KW-0699">rRNA-binding</keyword>
<evidence type="ECO:0000313" key="11">
    <source>
        <dbReference type="EMBL" id="EEC46819.1"/>
    </source>
</evidence>
<keyword evidence="12" id="KW-1185">Reference proteome</keyword>
<feature type="signal peptide" evidence="8">
    <location>
        <begin position="1"/>
        <end position="24"/>
    </location>
</feature>
<dbReference type="InterPro" id="IPR036791">
    <property type="entry name" value="Ribosomal_bL9_C_sf"/>
</dbReference>
<protein>
    <recommendedName>
        <fullName evidence="6">50S ribosomal protein L9, chloroplastic</fullName>
    </recommendedName>
</protein>
<name>B7G3E8_PHATC</name>
<evidence type="ECO:0000256" key="1">
    <source>
        <dbReference type="ARBA" id="ARBA00010605"/>
    </source>
</evidence>
<accession>B7G3E8</accession>
<evidence type="ECO:0000259" key="10">
    <source>
        <dbReference type="Pfam" id="PF03948"/>
    </source>
</evidence>
<feature type="coiled-coil region" evidence="7">
    <location>
        <begin position="119"/>
        <end position="152"/>
    </location>
</feature>
<evidence type="ECO:0000256" key="8">
    <source>
        <dbReference type="SAM" id="SignalP"/>
    </source>
</evidence>
<evidence type="ECO:0000256" key="6">
    <source>
        <dbReference type="ARBA" id="ARBA00035427"/>
    </source>
</evidence>
<dbReference type="InterPro" id="IPR000244">
    <property type="entry name" value="Ribosomal_bL9"/>
</dbReference>
<reference evidence="12" key="2">
    <citation type="submission" date="2008-08" db="EMBL/GenBank/DDBJ databases">
        <authorList>
            <consortium name="Diatom Consortium"/>
            <person name="Grigoriev I."/>
            <person name="Grimwood J."/>
            <person name="Kuo A."/>
            <person name="Otillar R.P."/>
            <person name="Salamov A."/>
            <person name="Detter J.C."/>
            <person name="Lindquist E."/>
            <person name="Shapiro H."/>
            <person name="Lucas S."/>
            <person name="Glavina del Rio T."/>
            <person name="Pitluck S."/>
            <person name="Rokhsar D."/>
            <person name="Bowler C."/>
        </authorList>
    </citation>
    <scope>GENOME REANNOTATION</scope>
    <source>
        <strain evidence="12">CCAP 1055/1</strain>
    </source>
</reference>
<feature type="chain" id="PRO_5002855681" description="50S ribosomal protein L9, chloroplastic" evidence="8">
    <location>
        <begin position="25"/>
        <end position="236"/>
    </location>
</feature>
<dbReference type="NCBIfam" id="TIGR00158">
    <property type="entry name" value="L9"/>
    <property type="match status" value="1"/>
</dbReference>
<dbReference type="Gene3D" id="3.40.5.10">
    <property type="entry name" value="Ribosomal protein L9, N-terminal domain"/>
    <property type="match status" value="1"/>
</dbReference>
<dbReference type="GeneID" id="7202570"/>
<feature type="domain" description="Ribosomal protein L9" evidence="9">
    <location>
        <begin position="78"/>
        <end position="122"/>
    </location>
</feature>
<keyword evidence="4" id="KW-0689">Ribosomal protein</keyword>
<dbReference type="InterPro" id="IPR009027">
    <property type="entry name" value="Ribosomal_bL9/RNase_H1_N"/>
</dbReference>
<evidence type="ECO:0000256" key="2">
    <source>
        <dbReference type="ARBA" id="ARBA00022730"/>
    </source>
</evidence>
<keyword evidence="8" id="KW-0732">Signal</keyword>
<comment type="similarity">
    <text evidence="1">Belongs to the bacterial ribosomal protein bL9 family.</text>
</comment>
<organism evidence="11 12">
    <name type="scientific">Phaeodactylum tricornutum (strain CCAP 1055/1)</name>
    <dbReference type="NCBI Taxonomy" id="556484"/>
    <lineage>
        <taxon>Eukaryota</taxon>
        <taxon>Sar</taxon>
        <taxon>Stramenopiles</taxon>
        <taxon>Ochrophyta</taxon>
        <taxon>Bacillariophyta</taxon>
        <taxon>Bacillariophyceae</taxon>
        <taxon>Bacillariophycidae</taxon>
        <taxon>Naviculales</taxon>
        <taxon>Phaeodactylaceae</taxon>
        <taxon>Phaeodactylum</taxon>
    </lineage>
</organism>
<dbReference type="eggNOG" id="ENOG502QZ7R">
    <property type="taxonomic scope" value="Eukaryota"/>
</dbReference>
<proteinExistence type="inferred from homology"/>
<evidence type="ECO:0000313" key="12">
    <source>
        <dbReference type="Proteomes" id="UP000000759"/>
    </source>
</evidence>
<dbReference type="InParanoid" id="B7G3E8"/>
<keyword evidence="3" id="KW-0694">RNA-binding</keyword>
<dbReference type="PANTHER" id="PTHR21368">
    <property type="entry name" value="50S RIBOSOMAL PROTEIN L9"/>
    <property type="match status" value="1"/>
</dbReference>
<dbReference type="KEGG" id="pti:PHATRDRAFT_47449"/>
<dbReference type="RefSeq" id="XP_002181605.1">
    <property type="nucleotide sequence ID" value="XM_002181569.1"/>
</dbReference>
<evidence type="ECO:0000256" key="3">
    <source>
        <dbReference type="ARBA" id="ARBA00022884"/>
    </source>
</evidence>
<dbReference type="Proteomes" id="UP000000759">
    <property type="component" value="Chromosome 13"/>
</dbReference>
<dbReference type="SUPFAM" id="SSF55653">
    <property type="entry name" value="Ribosomal protein L9 C-domain"/>
    <property type="match status" value="1"/>
</dbReference>
<reference evidence="11 12" key="1">
    <citation type="journal article" date="2008" name="Nature">
        <title>The Phaeodactylum genome reveals the evolutionary history of diatom genomes.</title>
        <authorList>
            <person name="Bowler C."/>
            <person name="Allen A.E."/>
            <person name="Badger J.H."/>
            <person name="Grimwood J."/>
            <person name="Jabbari K."/>
            <person name="Kuo A."/>
            <person name="Maheswari U."/>
            <person name="Martens C."/>
            <person name="Maumus F."/>
            <person name="Otillar R.P."/>
            <person name="Rayko E."/>
            <person name="Salamov A."/>
            <person name="Vandepoele K."/>
            <person name="Beszteri B."/>
            <person name="Gruber A."/>
            <person name="Heijde M."/>
            <person name="Katinka M."/>
            <person name="Mock T."/>
            <person name="Valentin K."/>
            <person name="Verret F."/>
            <person name="Berges J.A."/>
            <person name="Brownlee C."/>
            <person name="Cadoret J.P."/>
            <person name="Chiovitti A."/>
            <person name="Choi C.J."/>
            <person name="Coesel S."/>
            <person name="De Martino A."/>
            <person name="Detter J.C."/>
            <person name="Durkin C."/>
            <person name="Falciatore A."/>
            <person name="Fournet J."/>
            <person name="Haruta M."/>
            <person name="Huysman M.J."/>
            <person name="Jenkins B.D."/>
            <person name="Jiroutova K."/>
            <person name="Jorgensen R.E."/>
            <person name="Joubert Y."/>
            <person name="Kaplan A."/>
            <person name="Kroger N."/>
            <person name="Kroth P.G."/>
            <person name="La Roche J."/>
            <person name="Lindquist E."/>
            <person name="Lommer M."/>
            <person name="Martin-Jezequel V."/>
            <person name="Lopez P.J."/>
            <person name="Lucas S."/>
            <person name="Mangogna M."/>
            <person name="McGinnis K."/>
            <person name="Medlin L.K."/>
            <person name="Montsant A."/>
            <person name="Oudot-Le Secq M.P."/>
            <person name="Napoli C."/>
            <person name="Obornik M."/>
            <person name="Parker M.S."/>
            <person name="Petit J.L."/>
            <person name="Porcel B.M."/>
            <person name="Poulsen N."/>
            <person name="Robison M."/>
            <person name="Rychlewski L."/>
            <person name="Rynearson T.A."/>
            <person name="Schmutz J."/>
            <person name="Shapiro H."/>
            <person name="Siaut M."/>
            <person name="Stanley M."/>
            <person name="Sussman M.R."/>
            <person name="Taylor A.R."/>
            <person name="Vardi A."/>
            <person name="von Dassow P."/>
            <person name="Vyverman W."/>
            <person name="Willis A."/>
            <person name="Wyrwicz L.S."/>
            <person name="Rokhsar D.S."/>
            <person name="Weissenbach J."/>
            <person name="Armbrust E.V."/>
            <person name="Green B.R."/>
            <person name="Van de Peer Y."/>
            <person name="Grigoriev I.V."/>
        </authorList>
    </citation>
    <scope>NUCLEOTIDE SEQUENCE [LARGE SCALE GENOMIC DNA]</scope>
    <source>
        <strain evidence="11 12">CCAP 1055/1</strain>
    </source>
</reference>
<dbReference type="Gene3D" id="3.10.430.100">
    <property type="entry name" value="Ribosomal protein L9, C-terminal domain"/>
    <property type="match status" value="1"/>
</dbReference>
<dbReference type="GO" id="GO:1990904">
    <property type="term" value="C:ribonucleoprotein complex"/>
    <property type="evidence" value="ECO:0007669"/>
    <property type="project" value="UniProtKB-KW"/>
</dbReference>